<organism evidence="2 3">
    <name type="scientific">Lacticaseibacillus paracasei</name>
    <name type="common">Lactobacillus paracasei</name>
    <dbReference type="NCBI Taxonomy" id="1597"/>
    <lineage>
        <taxon>Bacteria</taxon>
        <taxon>Bacillati</taxon>
        <taxon>Bacillota</taxon>
        <taxon>Bacilli</taxon>
        <taxon>Lactobacillales</taxon>
        <taxon>Lactobacillaceae</taxon>
        <taxon>Lacticaseibacillus</taxon>
    </lineage>
</organism>
<feature type="compositionally biased region" description="Basic and acidic residues" evidence="1">
    <location>
        <begin position="15"/>
        <end position="29"/>
    </location>
</feature>
<dbReference type="AlphaFoldDB" id="A0ABD6VVL9"/>
<dbReference type="Proteomes" id="UP000237433">
    <property type="component" value="Unassembled WGS sequence"/>
</dbReference>
<proteinExistence type="predicted"/>
<feature type="region of interest" description="Disordered" evidence="1">
    <location>
        <begin position="1"/>
        <end position="29"/>
    </location>
</feature>
<dbReference type="EMBL" id="LGIY01000074">
    <property type="protein sequence ID" value="POE37905.1"/>
    <property type="molecule type" value="Genomic_DNA"/>
</dbReference>
<accession>A0ABD6VVL9</accession>
<comment type="caution">
    <text evidence="2">The sequence shown here is derived from an EMBL/GenBank/DDBJ whole genome shotgun (WGS) entry which is preliminary data.</text>
</comment>
<protein>
    <submittedName>
        <fullName evidence="2">Transposase</fullName>
    </submittedName>
</protein>
<evidence type="ECO:0000313" key="2">
    <source>
        <dbReference type="EMBL" id="POE37905.1"/>
    </source>
</evidence>
<gene>
    <name evidence="2" type="ORF">ACX51_16030</name>
</gene>
<sequence length="107" mass="12103">IRICGPKLGRHPKHVNTEQRRKDTDAENRRGAIERRFAFMKGSLGLDLVNTRTAESLAVKIDEAIVLSNVLALMRVFAIPIFVLAESEGVTYQIRYKFTTKVEDMVA</sequence>
<evidence type="ECO:0000256" key="1">
    <source>
        <dbReference type="SAM" id="MobiDB-lite"/>
    </source>
</evidence>
<evidence type="ECO:0000313" key="3">
    <source>
        <dbReference type="Proteomes" id="UP000237433"/>
    </source>
</evidence>
<reference evidence="2 3" key="1">
    <citation type="journal article" date="2015" name="J. Am. Soc. Brew. Chem.">
        <title>Dissolved carbon dioxide selects for lactic acid bacteria able to grow in and spoil packaged beer.</title>
        <authorList>
            <person name="Bergsveinson J."/>
            <person name="Redekop A."/>
            <person name="Zoerb S."/>
            <person name="Ziola B."/>
        </authorList>
    </citation>
    <scope>NUCLEOTIDE SEQUENCE [LARGE SCALE GENOMIC DNA]</scope>
    <source>
        <strain evidence="2 3">CCC B1205</strain>
    </source>
</reference>
<feature type="non-terminal residue" evidence="2">
    <location>
        <position position="1"/>
    </location>
</feature>
<name>A0ABD6VVL9_LACPA</name>